<feature type="domain" description="DinB-like" evidence="1">
    <location>
        <begin position="39"/>
        <end position="169"/>
    </location>
</feature>
<organism evidence="2 3">
    <name type="scientific">Gracilimonas sediminicola</name>
    <dbReference type="NCBI Taxonomy" id="2952158"/>
    <lineage>
        <taxon>Bacteria</taxon>
        <taxon>Pseudomonadati</taxon>
        <taxon>Balneolota</taxon>
        <taxon>Balneolia</taxon>
        <taxon>Balneolales</taxon>
        <taxon>Balneolaceae</taxon>
        <taxon>Gracilimonas</taxon>
    </lineage>
</organism>
<dbReference type="Proteomes" id="UP001139125">
    <property type="component" value="Unassembled WGS sequence"/>
</dbReference>
<dbReference type="InterPro" id="IPR024775">
    <property type="entry name" value="DinB-like"/>
</dbReference>
<dbReference type="RefSeq" id="WP_255132997.1">
    <property type="nucleotide sequence ID" value="NZ_JANDBC010000001.1"/>
</dbReference>
<dbReference type="AlphaFoldDB" id="A0A9X2L1P4"/>
<protein>
    <submittedName>
        <fullName evidence="2">DinB family protein</fullName>
    </submittedName>
</protein>
<name>A0A9X2L1P4_9BACT</name>
<sequence>MSAWDNEYPSSSEYAHYYAGYVSHVPKGNIIETLNTQMHEMYTFINAIPGDKAFHAYAEGKWTVKQVIGHILETERVFSYRGLAFSRRDPNPLPSMEQDDYVKYSNYNSRTIHNLANEYLAVRISTIHLFQNMTKEMISLKGTASGVEFTVRSIPFIIAGHELHHKEIIREKYL</sequence>
<reference evidence="2" key="1">
    <citation type="submission" date="2022-06" db="EMBL/GenBank/DDBJ databases">
        <title>Gracilimonas sp. CAU 1638 isolated from sea sediment.</title>
        <authorList>
            <person name="Kim W."/>
        </authorList>
    </citation>
    <scope>NUCLEOTIDE SEQUENCE</scope>
    <source>
        <strain evidence="2">CAU 1638</strain>
    </source>
</reference>
<evidence type="ECO:0000313" key="2">
    <source>
        <dbReference type="EMBL" id="MCP9290691.1"/>
    </source>
</evidence>
<dbReference type="InterPro" id="IPR034660">
    <property type="entry name" value="DinB/YfiT-like"/>
</dbReference>
<dbReference type="SUPFAM" id="SSF109854">
    <property type="entry name" value="DinB/YfiT-like putative metalloenzymes"/>
    <property type="match status" value="1"/>
</dbReference>
<dbReference type="Gene3D" id="1.20.120.450">
    <property type="entry name" value="dinb family like domain"/>
    <property type="match status" value="1"/>
</dbReference>
<accession>A0A9X2L1P4</accession>
<keyword evidence="3" id="KW-1185">Reference proteome</keyword>
<gene>
    <name evidence="2" type="ORF">NM125_03720</name>
</gene>
<evidence type="ECO:0000313" key="3">
    <source>
        <dbReference type="Proteomes" id="UP001139125"/>
    </source>
</evidence>
<comment type="caution">
    <text evidence="2">The sequence shown here is derived from an EMBL/GenBank/DDBJ whole genome shotgun (WGS) entry which is preliminary data.</text>
</comment>
<dbReference type="EMBL" id="JANDBC010000001">
    <property type="protein sequence ID" value="MCP9290691.1"/>
    <property type="molecule type" value="Genomic_DNA"/>
</dbReference>
<proteinExistence type="predicted"/>
<dbReference type="Pfam" id="PF12867">
    <property type="entry name" value="DinB_2"/>
    <property type="match status" value="1"/>
</dbReference>
<evidence type="ECO:0000259" key="1">
    <source>
        <dbReference type="Pfam" id="PF12867"/>
    </source>
</evidence>